<name>A0AAE0PHN7_SORBR</name>
<feature type="domain" description="MOSC" evidence="2">
    <location>
        <begin position="289"/>
        <end position="472"/>
    </location>
</feature>
<gene>
    <name evidence="3" type="ORF">B0T20DRAFT_178160</name>
</gene>
<dbReference type="GO" id="GO:0003824">
    <property type="term" value="F:catalytic activity"/>
    <property type="evidence" value="ECO:0007669"/>
    <property type="project" value="InterPro"/>
</dbReference>
<dbReference type="AlphaFoldDB" id="A0AAE0PHN7"/>
<dbReference type="Pfam" id="PF03476">
    <property type="entry name" value="MOSC_N"/>
    <property type="match status" value="1"/>
</dbReference>
<reference evidence="3" key="2">
    <citation type="submission" date="2023-07" db="EMBL/GenBank/DDBJ databases">
        <authorList>
            <consortium name="Lawrence Berkeley National Laboratory"/>
            <person name="Haridas S."/>
            <person name="Hensen N."/>
            <person name="Bonometti L."/>
            <person name="Westerberg I."/>
            <person name="Brannstrom I.O."/>
            <person name="Guillou S."/>
            <person name="Cros-Aarteil S."/>
            <person name="Calhoun S."/>
            <person name="Kuo A."/>
            <person name="Mondo S."/>
            <person name="Pangilinan J."/>
            <person name="Riley R."/>
            <person name="LaButti K."/>
            <person name="Andreopoulos B."/>
            <person name="Lipzen A."/>
            <person name="Chen C."/>
            <person name="Yanf M."/>
            <person name="Daum C."/>
            <person name="Ng V."/>
            <person name="Clum A."/>
            <person name="Steindorff A."/>
            <person name="Ohm R."/>
            <person name="Martin F."/>
            <person name="Silar P."/>
            <person name="Natvig D."/>
            <person name="Lalanne C."/>
            <person name="Gautier V."/>
            <person name="Ament-velasquez S.L."/>
            <person name="Kruys A."/>
            <person name="Hutchinson M.I."/>
            <person name="Powell A.J."/>
            <person name="Barry K."/>
            <person name="Miller A.N."/>
            <person name="Grigoriev I.V."/>
            <person name="Debuchy R."/>
            <person name="Gladieux P."/>
            <person name="Thoren M.H."/>
            <person name="Johannesson H."/>
        </authorList>
    </citation>
    <scope>NUCLEOTIDE SEQUENCE</scope>
    <source>
        <strain evidence="3">FGSC 1904</strain>
    </source>
</reference>
<sequence length="490" mass="55143">MEHQSDLPRPGPVVGPGSIFLIFVTVLVFLLPIFIYFPPTLPSVTEALLQTHTKIGLDGSKSHLPRHSRRDNKACKDGHGKIQSLWVFPVKSCKGIEVLESRVVPSGLEYDRIYTFAQLKSPFPVGLDTSDETKKKHSWEFISQRQFPRLATVHVDLYVPDIRKARGGGQQLLPLDGTNTKSSESAAAALGDSFIVIRFPWQELGLRGTLAWLGAKLSRGLHAVPEKEIILPVSFPSDDEIEGRRYTWEPVKIWKDTVTALNMEADLPPELRLYLGVSNKLGVFRVDPARLREVYRCAPKKEEAGYQPVTGWQDAYPVHLLNLSSVQDLDSKIAKDDNLKSLDPLRFRANIIVNGVEAYEEETWKAIRLLPSPSNKRQDKTNFHVSCRTVRCKMPNVDQDTGFRHPVEPDRSLRKYRDVDPGIKGVGCLGMQLTPLFRDPSTTTKAEAVTSPPNNDMVMESWIEVGMDIEVLGKGSHRYARMFESDRPDI</sequence>
<keyword evidence="1" id="KW-0472">Membrane</keyword>
<protein>
    <recommendedName>
        <fullName evidence="2">MOSC domain-containing protein</fullName>
    </recommendedName>
</protein>
<dbReference type="GO" id="GO:0030151">
    <property type="term" value="F:molybdenum ion binding"/>
    <property type="evidence" value="ECO:0007669"/>
    <property type="project" value="InterPro"/>
</dbReference>
<reference evidence="3" key="1">
    <citation type="journal article" date="2023" name="Mol. Phylogenet. Evol.">
        <title>Genome-scale phylogeny and comparative genomics of the fungal order Sordariales.</title>
        <authorList>
            <person name="Hensen N."/>
            <person name="Bonometti L."/>
            <person name="Westerberg I."/>
            <person name="Brannstrom I.O."/>
            <person name="Guillou S."/>
            <person name="Cros-Aarteil S."/>
            <person name="Calhoun S."/>
            <person name="Haridas S."/>
            <person name="Kuo A."/>
            <person name="Mondo S."/>
            <person name="Pangilinan J."/>
            <person name="Riley R."/>
            <person name="LaButti K."/>
            <person name="Andreopoulos B."/>
            <person name="Lipzen A."/>
            <person name="Chen C."/>
            <person name="Yan M."/>
            <person name="Daum C."/>
            <person name="Ng V."/>
            <person name="Clum A."/>
            <person name="Steindorff A."/>
            <person name="Ohm R.A."/>
            <person name="Martin F."/>
            <person name="Silar P."/>
            <person name="Natvig D.O."/>
            <person name="Lalanne C."/>
            <person name="Gautier V."/>
            <person name="Ament-Velasquez S.L."/>
            <person name="Kruys A."/>
            <person name="Hutchinson M.I."/>
            <person name="Powell A.J."/>
            <person name="Barry K."/>
            <person name="Miller A.N."/>
            <person name="Grigoriev I.V."/>
            <person name="Debuchy R."/>
            <person name="Gladieux P."/>
            <person name="Hiltunen Thoren M."/>
            <person name="Johannesson H."/>
        </authorList>
    </citation>
    <scope>NUCLEOTIDE SEQUENCE</scope>
    <source>
        <strain evidence="3">FGSC 1904</strain>
    </source>
</reference>
<evidence type="ECO:0000259" key="2">
    <source>
        <dbReference type="PROSITE" id="PS51340"/>
    </source>
</evidence>
<dbReference type="SUPFAM" id="SSF50800">
    <property type="entry name" value="PK beta-barrel domain-like"/>
    <property type="match status" value="1"/>
</dbReference>
<feature type="transmembrane region" description="Helical" evidence="1">
    <location>
        <begin position="12"/>
        <end position="37"/>
    </location>
</feature>
<dbReference type="PROSITE" id="PS51340">
    <property type="entry name" value="MOSC"/>
    <property type="match status" value="1"/>
</dbReference>
<dbReference type="Proteomes" id="UP001281003">
    <property type="component" value="Unassembled WGS sequence"/>
</dbReference>
<accession>A0AAE0PHN7</accession>
<keyword evidence="4" id="KW-1185">Reference proteome</keyword>
<organism evidence="3 4">
    <name type="scientific">Sordaria brevicollis</name>
    <dbReference type="NCBI Taxonomy" id="83679"/>
    <lineage>
        <taxon>Eukaryota</taxon>
        <taxon>Fungi</taxon>
        <taxon>Dikarya</taxon>
        <taxon>Ascomycota</taxon>
        <taxon>Pezizomycotina</taxon>
        <taxon>Sordariomycetes</taxon>
        <taxon>Sordariomycetidae</taxon>
        <taxon>Sordariales</taxon>
        <taxon>Sordariaceae</taxon>
        <taxon>Sordaria</taxon>
    </lineage>
</organism>
<keyword evidence="1" id="KW-0812">Transmembrane</keyword>
<dbReference type="PANTHER" id="PTHR14237">
    <property type="entry name" value="MOLYBDOPTERIN COFACTOR SULFURASE MOSC"/>
    <property type="match status" value="1"/>
</dbReference>
<dbReference type="EMBL" id="JAUTDP010000004">
    <property type="protein sequence ID" value="KAK3400145.1"/>
    <property type="molecule type" value="Genomic_DNA"/>
</dbReference>
<dbReference type="GO" id="GO:0030170">
    <property type="term" value="F:pyridoxal phosphate binding"/>
    <property type="evidence" value="ECO:0007669"/>
    <property type="project" value="InterPro"/>
</dbReference>
<dbReference type="PANTHER" id="PTHR14237:SF23">
    <property type="entry name" value="MOSC DOMAIN PROTEIN (AFU_ORTHOLOGUE AFUA_7G05900)"/>
    <property type="match status" value="1"/>
</dbReference>
<dbReference type="InterPro" id="IPR005303">
    <property type="entry name" value="MOCOS_middle"/>
</dbReference>
<keyword evidence="1" id="KW-1133">Transmembrane helix</keyword>
<proteinExistence type="predicted"/>
<dbReference type="InterPro" id="IPR011037">
    <property type="entry name" value="Pyrv_Knase-like_insert_dom_sf"/>
</dbReference>
<evidence type="ECO:0000313" key="3">
    <source>
        <dbReference type="EMBL" id="KAK3400145.1"/>
    </source>
</evidence>
<evidence type="ECO:0000256" key="1">
    <source>
        <dbReference type="SAM" id="Phobius"/>
    </source>
</evidence>
<evidence type="ECO:0000313" key="4">
    <source>
        <dbReference type="Proteomes" id="UP001281003"/>
    </source>
</evidence>
<dbReference type="Pfam" id="PF03473">
    <property type="entry name" value="MOSC"/>
    <property type="match status" value="1"/>
</dbReference>
<comment type="caution">
    <text evidence="3">The sequence shown here is derived from an EMBL/GenBank/DDBJ whole genome shotgun (WGS) entry which is preliminary data.</text>
</comment>
<dbReference type="InterPro" id="IPR005302">
    <property type="entry name" value="MoCF_Sase_C"/>
</dbReference>